<comment type="caution">
    <text evidence="4">The sequence shown here is derived from an EMBL/GenBank/DDBJ whole genome shotgun (WGS) entry which is preliminary data.</text>
</comment>
<dbReference type="PANTHER" id="PTHR17695:SF11">
    <property type="entry name" value="SMALL SUBUNIT PROCESSOME COMPONENT 20 HOMOLOG"/>
    <property type="match status" value="1"/>
</dbReference>
<proteinExistence type="predicted"/>
<dbReference type="InterPro" id="IPR052575">
    <property type="entry name" value="SSU_processome_comp_20"/>
</dbReference>
<evidence type="ECO:0000256" key="1">
    <source>
        <dbReference type="SAM" id="MobiDB-lite"/>
    </source>
</evidence>
<feature type="region of interest" description="Disordered" evidence="1">
    <location>
        <begin position="1"/>
        <end position="23"/>
    </location>
</feature>
<dbReference type="Gene3D" id="1.25.10.10">
    <property type="entry name" value="Leucine-rich Repeat Variant"/>
    <property type="match status" value="2"/>
</dbReference>
<feature type="compositionally biased region" description="Acidic residues" evidence="1">
    <location>
        <begin position="2462"/>
        <end position="2490"/>
    </location>
</feature>
<evidence type="ECO:0000259" key="3">
    <source>
        <dbReference type="Pfam" id="PF20416"/>
    </source>
</evidence>
<dbReference type="PANTHER" id="PTHR17695">
    <property type="entry name" value="SMALL SUBUNIT PROCESSOME COMPONENT 20 HOMOLOG"/>
    <property type="match status" value="1"/>
</dbReference>
<dbReference type="InterPro" id="IPR046523">
    <property type="entry name" value="UTP20_dom"/>
</dbReference>
<dbReference type="Proteomes" id="UP000706124">
    <property type="component" value="Unassembled WGS sequence"/>
</dbReference>
<dbReference type="InterPro" id="IPR016024">
    <property type="entry name" value="ARM-type_fold"/>
</dbReference>
<feature type="region of interest" description="Disordered" evidence="1">
    <location>
        <begin position="1681"/>
        <end position="1702"/>
    </location>
</feature>
<accession>A0A9P7MEH1</accession>
<gene>
    <name evidence="4" type="ORF">E4U60_000179</name>
</gene>
<feature type="domain" description="U3 small nucleolar RNA-associated protein 20" evidence="3">
    <location>
        <begin position="1736"/>
        <end position="1954"/>
    </location>
</feature>
<feature type="domain" description="U3 small nucleolar RNA-associated protein 20 N-terminal" evidence="2">
    <location>
        <begin position="912"/>
        <end position="1523"/>
    </location>
</feature>
<feature type="region of interest" description="Disordered" evidence="1">
    <location>
        <begin position="2619"/>
        <end position="2666"/>
    </location>
</feature>
<dbReference type="InterPro" id="IPR011989">
    <property type="entry name" value="ARM-like"/>
</dbReference>
<dbReference type="GO" id="GO:0030686">
    <property type="term" value="C:90S preribosome"/>
    <property type="evidence" value="ECO:0007669"/>
    <property type="project" value="TreeGrafter"/>
</dbReference>
<feature type="compositionally biased region" description="Basic residues" evidence="1">
    <location>
        <begin position="11"/>
        <end position="23"/>
    </location>
</feature>
<organism evidence="4 5">
    <name type="scientific">Claviceps pazoutovae</name>
    <dbReference type="NCBI Taxonomy" id="1649127"/>
    <lineage>
        <taxon>Eukaryota</taxon>
        <taxon>Fungi</taxon>
        <taxon>Dikarya</taxon>
        <taxon>Ascomycota</taxon>
        <taxon>Pezizomycotina</taxon>
        <taxon>Sordariomycetes</taxon>
        <taxon>Hypocreomycetidae</taxon>
        <taxon>Hypocreales</taxon>
        <taxon>Clavicipitaceae</taxon>
        <taxon>Claviceps</taxon>
    </lineage>
</organism>
<dbReference type="GO" id="GO:0032040">
    <property type="term" value="C:small-subunit processome"/>
    <property type="evidence" value="ECO:0007669"/>
    <property type="project" value="TreeGrafter"/>
</dbReference>
<dbReference type="InterPro" id="IPR011430">
    <property type="entry name" value="UTP20_N"/>
</dbReference>
<dbReference type="EMBL" id="SRPO01000102">
    <property type="protein sequence ID" value="KAG5941141.1"/>
    <property type="molecule type" value="Genomic_DNA"/>
</dbReference>
<evidence type="ECO:0000313" key="5">
    <source>
        <dbReference type="Proteomes" id="UP000706124"/>
    </source>
</evidence>
<evidence type="ECO:0000313" key="4">
    <source>
        <dbReference type="EMBL" id="KAG5941141.1"/>
    </source>
</evidence>
<dbReference type="SUPFAM" id="SSF48371">
    <property type="entry name" value="ARM repeat"/>
    <property type="match status" value="3"/>
</dbReference>
<dbReference type="Pfam" id="PF20416">
    <property type="entry name" value="UTP20"/>
    <property type="match status" value="1"/>
</dbReference>
<name>A0A9P7MEH1_9HYPO</name>
<protein>
    <submittedName>
        <fullName evidence="4">Uncharacterized protein</fullName>
    </submittedName>
</protein>
<dbReference type="OrthoDB" id="360653at2759"/>
<dbReference type="Pfam" id="PF07539">
    <property type="entry name" value="UTP20_N"/>
    <property type="match status" value="1"/>
</dbReference>
<evidence type="ECO:0000259" key="2">
    <source>
        <dbReference type="Pfam" id="PF07539"/>
    </source>
</evidence>
<feature type="region of interest" description="Disordered" evidence="1">
    <location>
        <begin position="2460"/>
        <end position="2492"/>
    </location>
</feature>
<keyword evidence="5" id="KW-1185">Reference proteome</keyword>
<feature type="compositionally biased region" description="Basic residues" evidence="1">
    <location>
        <begin position="2636"/>
        <end position="2652"/>
    </location>
</feature>
<sequence length="2666" mass="299939">MPSRSSGRIEKVRKRKFSTPHQKNHRWESFSTKISKFNSLQPLRKVRRHDLENEDLSTATSYFQTGLQKWGELNISKGFTSFKRDVYALCESLPQILHFQDKIMGSLAEYISLQDKDSLEPLLDLLTAFAHDLGARFEKHYLQSINLLLAIAGKPQDVDVIEWTFGALAFLFKYLSKLLVPDLRPTYDIMAPLLGRTRHPQHIARFAAEAMSFLVKKAAAPSHRETALKNFVEHVRNDLISTSGDRQFTLYNDGLMTMFAEAIKGTDMTIHSTGGAIVCALIDAIPESERGLSRETIWTNVVCGVLTSVIHHGTADTMGDFLDEVLAKVKSDREALTDVEKLNMWKTVPYIRVIGVLAGVRRGSRIRKWDALVREFVEVLRKTGYGMDELPQDQGDILWNSVVVQIAILWHHAPMDTLIPHISTLTKILTKEPYMRWFISFCAYFCDLDASRFGSLFRSEFQRFIAMHWSQDENEGVLCLLLPRMIENKAFPALGEKDCCRLPQPWQDQIVSKFERLEISPFPERGPYNNNKDPQEWRDRCLPKYAGLLQLLELTSIHPSTNAGIAKILSQKLKLALRPSSSLPTDEDNFIASQGFRAYLRMSKVTGLVDTALSPLLRAAVPRFARSVGFLGAYLAYERIQRESQKTDDAPSTLHSDENSTMEEDPAIKSLVENLSSPSHDLRLVSLELLKQMSGSEPVTECVDTMLQIEQTPLTHEHTRAIAMHLRNIGQHYNTICCSNWLKDGIPRFMFGMLTVKLSPVWDDTAESLKYLAQSKMGEEAVSAMAFRWLQNPSMRWTPSASESTGGGRRIYTDFECTAVTRLEGLANTILESTEKVYDALLSSFDAKQQLAESIPATARSRALKVLHAIPAVAEKRSRQLVPHFLCWAAEDGGNEDSSNAAEAFHDYASTWSLADRKAMLGIFAQFINSKVLYKHTQVYDALLTLMENGDGEMQRLALKAILSWKQDGVTTYRENLEYLLDEARFKNELAVFLQGDNMIKPEHRAELMPVLLRLLYGRTIAKKGVASGRNGLQATRLAVLRNLSVQDMAGFLEIAAKKLKDIRVVGTKAHQKKLFSEPVIATRKQIGFLNMVSSLISELGTNVEPYMDVLVNSVLYCLVYASRQLSGSASSDEEEKEEEDVEKISDLSLLKTIRTVGIKCLMALFQNAQNFQWGAYQTLIIEDVVAPRLANLSVETTQGVSAMLHLFATWSVLPKAALFLAPIDDVFPQGVLPAIISCISKEKTKDEVKIFVLNILQNLVKLALAPAQESEFNEIIKSELLEANATETLSTITTVLHSSNLSNDLLESCVETVLSLAPVLRDLDSSQSVIRMSSFLLQQPPRRVSPKTKGRILLIVEGFVGLPDAAKDQDLLEQVYGTLSSLFSYFKDRENRHALSRALLAISKQDAALEEVASLCNELNSFKEGRIDEPDFDRRLAAFNSISMSREVPFTPKQWLPIIHNLIFSIRLDEEFGVLSSNSADGMRRLVQNVADCKSDAMKTAFDGLMRTILLPSIYSGAKEESATVRREYLRVMGFLITTMPDWEPVADLSGLLTERNEDTSEPSFFFNILSPASSRQLEAMRTLETANAATQMSSQNLGQFFIPLLEHFIYNRVDGNDDQGLGAHATSTIGTLALSLSWNHYRTTLYRYISYVESRSEMQKHTIRLLGKFVDALVLSSNANESDDKSGDEMDIDAGDASPPGSLKLQQTVPKMAKLSVDVLDYILPPLVKHLHEKDESEVSYRVPVGVVVVKLLKLLPAEQIDQKLAGVLTDICHILRSKAWEAREMARDTLVKIAVVLGSSYFGFLLKELRGALTRGYQLHVLSYTMHSILVATVPTFAAGDLDHCLPSVVTVIMDDIFGTIGQEKDAEGYTTQMKEIKSSKSQDSMELVAKNASISHLIHLVRPLQALLQQKVDLKMVRKIDALMARISAGLLQNAAAASRDTLVFCYEIIQETYRSQKPEVVQKMDPRVRKYLVQRGAKKSGERGRTAKHTHKMVRFSFDTLRSMFKKHDDLRTPANVAGFLPLIGDAIVDSEDEVKISAFRLLATLVKVPFNSEDGNNLYKVAVREATKSVSQSTASTTDLSQAAIKLLSVVLRERKDVVVKDAAVDMLLGKLKEDFTEPLYRHVTFNFLRSVMDRRVETAVVYDTLDHVGTVMITNDDKDTRDLARGAFFQFIREYPQKKARWSKQLNFVVANLKYEREGGRVSVMEVIHLLLMKSSPEFVQEIIGTCFLPLFFVLANDDSEKCRTFASGLLREVFQKADKQRTQQFLVLLRSWLDKDDNPVVMRLGLETFGYYFESNEEASNNNKDGRLLLKKVADTLKADSISETDGQLLETALRVLQLMSVKLHDEALSGNKKDLWADAARYLRHSQPLVKLAAVRLINAYLADFAKKRTKAFAGEAIEGSHGLTLDLDVMYNFTRLALGSLNSNEIDETLAAELVQVIVFLGTCLPVSAGADGDEEAEGEDEEKDEKDVEEEVEVQDEDAAAATKGNRQGVDYLFWRLSHILRREIPPRSLAINSKVAAMEILETVCRRVLNTSSRPSLKTILVPLQQLTDRSIPDPFSNDEIFKTKLDGIKTRAQIMMDSLQKKFGTAEYSKVLVEIRDEVRARRLQRNSKRKIEAITQPEKYGRDKRKKFEKNKERRKVRSKEQKVARQSYKGW</sequence>
<reference evidence="4 5" key="1">
    <citation type="journal article" date="2020" name="bioRxiv">
        <title>Whole genome comparisons of ergot fungi reveals the divergence and evolution of species within the genus Claviceps are the result of varying mechanisms driving genome evolution and host range expansion.</title>
        <authorList>
            <person name="Wyka S.A."/>
            <person name="Mondo S.J."/>
            <person name="Liu M."/>
            <person name="Dettman J."/>
            <person name="Nalam V."/>
            <person name="Broders K.D."/>
        </authorList>
    </citation>
    <scope>NUCLEOTIDE SEQUENCE [LARGE SCALE GENOMIC DNA]</scope>
    <source>
        <strain evidence="4 5">CCC 1485</strain>
    </source>
</reference>